<dbReference type="CDD" id="cd22160">
    <property type="entry name" value="F-box_AtFBL13-like"/>
    <property type="match status" value="1"/>
</dbReference>
<dbReference type="InParanoid" id="M1BL28"/>
<dbReference type="Proteomes" id="UP000011115">
    <property type="component" value="Unassembled WGS sequence"/>
</dbReference>
<sequence length="433" mass="50593">MAKKSKKREDRLSDLPDSILIHILSMLCEDAEDSKKVVRTSLLSKRWQFLWKSVPVSLEIRFPDDCYSTTPAKWERDVLDYLNSTHRELHYWRSCHKIRKFSVVFNNRDPEKFVKDIDLWVYFASEVANVEHFKLISEDGAMEKILSGCPNLECLKLDHFWGFHRLEISNVKSRKLIMDNLETDECDVWLEIIAPYIQNLEIQGTCRGIYLRNVASLVTAVLNFDFDFEFEEQDPLQRTESTCVNELFHSVAHVEKLELGHWCIKSSSDLETLVIDGYNFQSRYLSILELEGWQPPPSSWKFLQLSTTLRQLDFPGICSFLQSSSDLETLVVDGYGESRALLLRYTNTDKQIRRFETHDLNCSFLHLKTIKILEFSVSVMPLVKYLLKHAVVLEKFIIAAKYKKSDLYYVKRAQELLSIPRSSPQASVIFSYR</sequence>
<dbReference type="ExpressionAtlas" id="M1BL28">
    <property type="expression patterns" value="baseline"/>
</dbReference>
<dbReference type="PANTHER" id="PTHR31900:SF30">
    <property type="entry name" value="SUPERFAMILY PROTEIN, PUTATIVE-RELATED"/>
    <property type="match status" value="1"/>
</dbReference>
<dbReference type="Gene3D" id="1.20.1280.50">
    <property type="match status" value="1"/>
</dbReference>
<evidence type="ECO:0000313" key="3">
    <source>
        <dbReference type="Proteomes" id="UP000011115"/>
    </source>
</evidence>
<name>M1BL28_SOLTU</name>
<dbReference type="Gene3D" id="3.80.10.10">
    <property type="entry name" value="Ribonuclease Inhibitor"/>
    <property type="match status" value="1"/>
</dbReference>
<dbReference type="InterPro" id="IPR053781">
    <property type="entry name" value="F-box_AtFBL13-like"/>
</dbReference>
<organism evidence="2 3">
    <name type="scientific">Solanum tuberosum</name>
    <name type="common">Potato</name>
    <dbReference type="NCBI Taxonomy" id="4113"/>
    <lineage>
        <taxon>Eukaryota</taxon>
        <taxon>Viridiplantae</taxon>
        <taxon>Streptophyta</taxon>
        <taxon>Embryophyta</taxon>
        <taxon>Tracheophyta</taxon>
        <taxon>Spermatophyta</taxon>
        <taxon>Magnoliopsida</taxon>
        <taxon>eudicotyledons</taxon>
        <taxon>Gunneridae</taxon>
        <taxon>Pentapetalae</taxon>
        <taxon>asterids</taxon>
        <taxon>lamiids</taxon>
        <taxon>Solanales</taxon>
        <taxon>Solanaceae</taxon>
        <taxon>Solanoideae</taxon>
        <taxon>Solaneae</taxon>
        <taxon>Solanum</taxon>
    </lineage>
</organism>
<keyword evidence="3" id="KW-1185">Reference proteome</keyword>
<reference evidence="3" key="1">
    <citation type="journal article" date="2011" name="Nature">
        <title>Genome sequence and analysis of the tuber crop potato.</title>
        <authorList>
            <consortium name="The Potato Genome Sequencing Consortium"/>
        </authorList>
    </citation>
    <scope>NUCLEOTIDE SEQUENCE [LARGE SCALE GENOMIC DNA]</scope>
    <source>
        <strain evidence="3">cv. DM1-3 516 R44</strain>
    </source>
</reference>
<dbReference type="InterPro" id="IPR050232">
    <property type="entry name" value="FBL13/AtMIF1-like"/>
</dbReference>
<dbReference type="OMA" id="NCLTIAT"/>
<dbReference type="EnsemblPlants" id="PGSC0003DMT400047599">
    <property type="protein sequence ID" value="PGSC0003DMT400047599"/>
    <property type="gene ID" value="PGSC0003DMG400018499"/>
</dbReference>
<dbReference type="HOGENOM" id="CLU_010721_10_2_1"/>
<protein>
    <submittedName>
        <fullName evidence="2">F-box family protein</fullName>
    </submittedName>
</protein>
<dbReference type="SMART" id="SM00579">
    <property type="entry name" value="FBD"/>
    <property type="match status" value="1"/>
</dbReference>
<dbReference type="Gramene" id="PGSC0003DMT400047599">
    <property type="protein sequence ID" value="PGSC0003DMT400047599"/>
    <property type="gene ID" value="PGSC0003DMG400018499"/>
</dbReference>
<dbReference type="InterPro" id="IPR006566">
    <property type="entry name" value="FBD"/>
</dbReference>
<dbReference type="PaxDb" id="4113-PGSC0003DMT400047599"/>
<accession>M1BL28</accession>
<reference evidence="2" key="2">
    <citation type="submission" date="2015-06" db="UniProtKB">
        <authorList>
            <consortium name="EnsemblPlants"/>
        </authorList>
    </citation>
    <scope>IDENTIFICATION</scope>
    <source>
        <strain evidence="2">DM1-3 516 R44</strain>
    </source>
</reference>
<dbReference type="AlphaFoldDB" id="M1BL28"/>
<dbReference type="InterPro" id="IPR036047">
    <property type="entry name" value="F-box-like_dom_sf"/>
</dbReference>
<feature type="domain" description="FBD" evidence="1">
    <location>
        <begin position="361"/>
        <end position="431"/>
    </location>
</feature>
<evidence type="ECO:0000259" key="1">
    <source>
        <dbReference type="SMART" id="SM00579"/>
    </source>
</evidence>
<dbReference type="SUPFAM" id="SSF81383">
    <property type="entry name" value="F-box domain"/>
    <property type="match status" value="1"/>
</dbReference>
<dbReference type="InterPro" id="IPR032675">
    <property type="entry name" value="LRR_dom_sf"/>
</dbReference>
<dbReference type="PANTHER" id="PTHR31900">
    <property type="entry name" value="F-BOX/RNI SUPERFAMILY PROTEIN-RELATED"/>
    <property type="match status" value="1"/>
</dbReference>
<evidence type="ECO:0000313" key="2">
    <source>
        <dbReference type="EnsemblPlants" id="PGSC0003DMT400047599"/>
    </source>
</evidence>
<proteinExistence type="predicted"/>